<accession>A0A2D2D143</accession>
<organism evidence="3 4">
    <name type="scientific">Methylosinus trichosporium (strain ATCC 35070 / NCIMB 11131 / UNIQEM 75 / OB3b)</name>
    <dbReference type="NCBI Taxonomy" id="595536"/>
    <lineage>
        <taxon>Bacteria</taxon>
        <taxon>Pseudomonadati</taxon>
        <taxon>Pseudomonadota</taxon>
        <taxon>Alphaproteobacteria</taxon>
        <taxon>Hyphomicrobiales</taxon>
        <taxon>Methylocystaceae</taxon>
        <taxon>Methylosinus</taxon>
    </lineage>
</organism>
<gene>
    <name evidence="3" type="ORF">CQW49_12865</name>
</gene>
<feature type="signal peptide" evidence="2">
    <location>
        <begin position="1"/>
        <end position="24"/>
    </location>
</feature>
<proteinExistence type="predicted"/>
<dbReference type="AlphaFoldDB" id="A0A2D2D143"/>
<evidence type="ECO:0000256" key="2">
    <source>
        <dbReference type="SAM" id="SignalP"/>
    </source>
</evidence>
<evidence type="ECO:0008006" key="5">
    <source>
        <dbReference type="Google" id="ProtNLM"/>
    </source>
</evidence>
<dbReference type="EMBL" id="CP023737">
    <property type="protein sequence ID" value="ATQ68674.1"/>
    <property type="molecule type" value="Genomic_DNA"/>
</dbReference>
<evidence type="ECO:0000313" key="3">
    <source>
        <dbReference type="EMBL" id="ATQ68674.1"/>
    </source>
</evidence>
<sequence length="135" mass="14685">MRSAMLAFILTTTALSAPATGASAQSSEGAASEAPEVREVRTPPRRCPPARGRTHCARAKVAALAPATAPMLPPLGGRVWLHEDPPLFDPYESAGPYYKPWVHAGTQVVQWRYGFPGGHVDWYRGLGWRPGFGWF</sequence>
<reference evidence="4" key="1">
    <citation type="submission" date="2017-10" db="EMBL/GenBank/DDBJ databases">
        <title>Completed PacBio SMRT sequence of Methylosinus trichosporium OB3b reveals presence of a third large plasmid.</title>
        <authorList>
            <person name="Charles T.C."/>
            <person name="Lynch M.D.J."/>
            <person name="Heil J.R."/>
            <person name="Cheng J."/>
        </authorList>
    </citation>
    <scope>NUCLEOTIDE SEQUENCE [LARGE SCALE GENOMIC DNA]</scope>
    <source>
        <strain evidence="4">OB3b</strain>
    </source>
</reference>
<keyword evidence="4" id="KW-1185">Reference proteome</keyword>
<feature type="region of interest" description="Disordered" evidence="1">
    <location>
        <begin position="19"/>
        <end position="52"/>
    </location>
</feature>
<dbReference type="Proteomes" id="UP000230709">
    <property type="component" value="Chromosome"/>
</dbReference>
<dbReference type="RefSeq" id="WP_003609196.1">
    <property type="nucleotide sequence ID" value="NZ_ADVE02000001.1"/>
</dbReference>
<dbReference type="KEGG" id="mtw:CQW49_12865"/>
<keyword evidence="2" id="KW-0732">Signal</keyword>
<evidence type="ECO:0000313" key="4">
    <source>
        <dbReference type="Proteomes" id="UP000230709"/>
    </source>
</evidence>
<feature type="chain" id="PRO_5013756667" description="YXWGXW repeat-containing protein" evidence="2">
    <location>
        <begin position="25"/>
        <end position="135"/>
    </location>
</feature>
<protein>
    <recommendedName>
        <fullName evidence="5">YXWGXW repeat-containing protein</fullName>
    </recommendedName>
</protein>
<name>A0A2D2D143_METT3</name>
<feature type="compositionally biased region" description="Low complexity" evidence="1">
    <location>
        <begin position="19"/>
        <end position="34"/>
    </location>
</feature>
<evidence type="ECO:0000256" key="1">
    <source>
        <dbReference type="SAM" id="MobiDB-lite"/>
    </source>
</evidence>